<dbReference type="InterPro" id="IPR029055">
    <property type="entry name" value="Ntn_hydrolases_N"/>
</dbReference>
<evidence type="ECO:0000256" key="9">
    <source>
        <dbReference type="PIRSR" id="PIRSR001589-2"/>
    </source>
</evidence>
<dbReference type="InterPro" id="IPR033738">
    <property type="entry name" value="AsnB_N"/>
</dbReference>
<comment type="catalytic activity">
    <reaction evidence="8">
        <text>L-aspartate + L-glutamine + ATP + H2O = L-asparagine + L-glutamate + AMP + diphosphate + H(+)</text>
        <dbReference type="Rhea" id="RHEA:12228"/>
        <dbReference type="ChEBI" id="CHEBI:15377"/>
        <dbReference type="ChEBI" id="CHEBI:15378"/>
        <dbReference type="ChEBI" id="CHEBI:29985"/>
        <dbReference type="ChEBI" id="CHEBI:29991"/>
        <dbReference type="ChEBI" id="CHEBI:30616"/>
        <dbReference type="ChEBI" id="CHEBI:33019"/>
        <dbReference type="ChEBI" id="CHEBI:58048"/>
        <dbReference type="ChEBI" id="CHEBI:58359"/>
        <dbReference type="ChEBI" id="CHEBI:456215"/>
        <dbReference type="EC" id="6.3.5.4"/>
    </reaction>
</comment>
<dbReference type="GO" id="GO:0004066">
    <property type="term" value="F:asparagine synthase (glutamine-hydrolyzing) activity"/>
    <property type="evidence" value="ECO:0007669"/>
    <property type="project" value="UniProtKB-EC"/>
</dbReference>
<dbReference type="EMBL" id="SSOB01000051">
    <property type="protein sequence ID" value="THF73668.1"/>
    <property type="molecule type" value="Genomic_DNA"/>
</dbReference>
<comment type="caution">
    <text evidence="11">The sequence shown here is derived from an EMBL/GenBank/DDBJ whole genome shotgun (WGS) entry which is preliminary data.</text>
</comment>
<keyword evidence="4 9" id="KW-0547">Nucleotide-binding</keyword>
<sequence>MSAIAGFVRLDGGAAEELDGAAMMAALEGAVADDTRTRQAGPAFFGCRIRWLSPESRGERMPDGDTEGRFMIAADAVLDNREELFARLQVPRFRRADITDSELIVLAYRRWGRRSPEFLLGDFAFALWDAERRELFAARDLLGTRTLYYSQGGGRLAFATTIAPLLALPGASPRLDEMWLAEFLAIPEMFESTDPEATPYVGVRQVPPGHGLFAAGGAATATTSSYGRGALEPDVPLRLKSDAEYEEAFREVVGEAVRCRLRTFREVGATLSGGLDSGTVAAFAARELRREGKVLHGYSSVPPPGFADWTSRAVAADERPYIRATAGHVGNISEAYLSFEGTSPLAEVDEWLDLLETPYKFFENSYWLRGIHELAGRSGTGVLLTGARGNFTVSWGPALEYYAMLFKRMRWRRLAAELTAYGRHKGVGRRRLLSAVGRTAFPALLAGRGEAPAPGLPELLLRPEFAARTGVLERLRGGGPAAAGPLELRREKLGSLAAANKNGATATKLSLRYGAQERDPTGDVRVIRFCLSVPFEQYVQGGRDRALIRRATAGLLPDEVRLNQRVRGVQGADWLHRTAPAWPRLLEEISHLCSDPLAASYLHVARIRQAAEGIGRAPTPELAFHPEVRLLMRSLIVYRFLKRFA</sequence>
<dbReference type="RefSeq" id="WP_136373174.1">
    <property type="nucleotide sequence ID" value="NZ_SSOB01000051.1"/>
</dbReference>
<dbReference type="Pfam" id="PF00733">
    <property type="entry name" value="Asn_synthase"/>
    <property type="match status" value="1"/>
</dbReference>
<dbReference type="PANTHER" id="PTHR43284:SF1">
    <property type="entry name" value="ASPARAGINE SYNTHETASE"/>
    <property type="match status" value="1"/>
</dbReference>
<dbReference type="SUPFAM" id="SSF52402">
    <property type="entry name" value="Adenine nucleotide alpha hydrolases-like"/>
    <property type="match status" value="1"/>
</dbReference>
<keyword evidence="12" id="KW-1185">Reference proteome</keyword>
<evidence type="ECO:0000256" key="2">
    <source>
        <dbReference type="ARBA" id="ARBA00005752"/>
    </source>
</evidence>
<evidence type="ECO:0000256" key="1">
    <source>
        <dbReference type="ARBA" id="ARBA00005187"/>
    </source>
</evidence>
<evidence type="ECO:0000256" key="4">
    <source>
        <dbReference type="ARBA" id="ARBA00022741"/>
    </source>
</evidence>
<reference evidence="11 12" key="1">
    <citation type="submission" date="2019-04" db="EMBL/GenBank/DDBJ databases">
        <title>Cohnella sp. nov. isolated from preserved vegetables.</title>
        <authorList>
            <person name="Lin S.-Y."/>
            <person name="Hung M.-H."/>
            <person name="Young C.-C."/>
        </authorList>
    </citation>
    <scope>NUCLEOTIDE SEQUENCE [LARGE SCALE GENOMIC DNA]</scope>
    <source>
        <strain evidence="11 12">CC-MHH1044</strain>
    </source>
</reference>
<dbReference type="InterPro" id="IPR051786">
    <property type="entry name" value="ASN_synthetase/amidase"/>
</dbReference>
<keyword evidence="6" id="KW-0061">Asparagine biosynthesis</keyword>
<gene>
    <name evidence="11" type="ORF">E6C55_28190</name>
</gene>
<evidence type="ECO:0000313" key="12">
    <source>
        <dbReference type="Proteomes" id="UP000310636"/>
    </source>
</evidence>
<evidence type="ECO:0000256" key="3">
    <source>
        <dbReference type="ARBA" id="ARBA00012737"/>
    </source>
</evidence>
<keyword evidence="6" id="KW-0028">Amino-acid biosynthesis</keyword>
<dbReference type="Gene3D" id="3.40.50.620">
    <property type="entry name" value="HUPs"/>
    <property type="match status" value="2"/>
</dbReference>
<organism evidence="11 12">
    <name type="scientific">Cohnella fermenti</name>
    <dbReference type="NCBI Taxonomy" id="2565925"/>
    <lineage>
        <taxon>Bacteria</taxon>
        <taxon>Bacillati</taxon>
        <taxon>Bacillota</taxon>
        <taxon>Bacilli</taxon>
        <taxon>Bacillales</taxon>
        <taxon>Paenibacillaceae</taxon>
        <taxon>Cohnella</taxon>
    </lineage>
</organism>
<comment type="similarity">
    <text evidence="2">Belongs to the asparagine synthetase family.</text>
</comment>
<dbReference type="OrthoDB" id="9763290at2"/>
<protein>
    <recommendedName>
        <fullName evidence="3">asparagine synthase (glutamine-hydrolyzing)</fullName>
        <ecNumber evidence="3">6.3.5.4</ecNumber>
    </recommendedName>
</protein>
<keyword evidence="7" id="KW-0315">Glutamine amidotransferase</keyword>
<dbReference type="AlphaFoldDB" id="A0A4S4BHB4"/>
<dbReference type="PANTHER" id="PTHR43284">
    <property type="entry name" value="ASPARAGINE SYNTHETASE (GLUTAMINE-HYDROLYZING)"/>
    <property type="match status" value="1"/>
</dbReference>
<dbReference type="SUPFAM" id="SSF56235">
    <property type="entry name" value="N-terminal nucleophile aminohydrolases (Ntn hydrolases)"/>
    <property type="match status" value="1"/>
</dbReference>
<dbReference type="GO" id="GO:0005524">
    <property type="term" value="F:ATP binding"/>
    <property type="evidence" value="ECO:0007669"/>
    <property type="project" value="UniProtKB-KW"/>
</dbReference>
<dbReference type="Proteomes" id="UP000310636">
    <property type="component" value="Unassembled WGS sequence"/>
</dbReference>
<keyword evidence="5 9" id="KW-0067">ATP-binding</keyword>
<evidence type="ECO:0000259" key="10">
    <source>
        <dbReference type="PROSITE" id="PS51278"/>
    </source>
</evidence>
<dbReference type="PROSITE" id="PS51278">
    <property type="entry name" value="GATASE_TYPE_2"/>
    <property type="match status" value="1"/>
</dbReference>
<evidence type="ECO:0000256" key="8">
    <source>
        <dbReference type="ARBA" id="ARBA00048741"/>
    </source>
</evidence>
<dbReference type="PIRSF" id="PIRSF001589">
    <property type="entry name" value="Asn_synthetase_glu-h"/>
    <property type="match status" value="1"/>
</dbReference>
<evidence type="ECO:0000256" key="5">
    <source>
        <dbReference type="ARBA" id="ARBA00022840"/>
    </source>
</evidence>
<accession>A0A4S4BHB4</accession>
<dbReference type="CDD" id="cd00712">
    <property type="entry name" value="AsnB"/>
    <property type="match status" value="1"/>
</dbReference>
<evidence type="ECO:0000256" key="7">
    <source>
        <dbReference type="ARBA" id="ARBA00022962"/>
    </source>
</evidence>
<evidence type="ECO:0000256" key="6">
    <source>
        <dbReference type="ARBA" id="ARBA00022888"/>
    </source>
</evidence>
<dbReference type="InterPro" id="IPR014729">
    <property type="entry name" value="Rossmann-like_a/b/a_fold"/>
</dbReference>
<feature type="binding site" evidence="9">
    <location>
        <position position="100"/>
    </location>
    <ligand>
        <name>L-glutamine</name>
        <dbReference type="ChEBI" id="CHEBI:58359"/>
    </ligand>
</feature>
<dbReference type="Pfam" id="PF13537">
    <property type="entry name" value="GATase_7"/>
    <property type="match status" value="1"/>
</dbReference>
<name>A0A4S4BHB4_9BACL</name>
<dbReference type="GO" id="GO:0006529">
    <property type="term" value="P:asparagine biosynthetic process"/>
    <property type="evidence" value="ECO:0007669"/>
    <property type="project" value="UniProtKB-KW"/>
</dbReference>
<dbReference type="InterPro" id="IPR006426">
    <property type="entry name" value="Asn_synth_AEB"/>
</dbReference>
<dbReference type="InterPro" id="IPR001962">
    <property type="entry name" value="Asn_synthase"/>
</dbReference>
<evidence type="ECO:0000313" key="11">
    <source>
        <dbReference type="EMBL" id="THF73668.1"/>
    </source>
</evidence>
<dbReference type="Gene3D" id="3.60.20.10">
    <property type="entry name" value="Glutamine Phosphoribosylpyrophosphate, subunit 1, domain 1"/>
    <property type="match status" value="1"/>
</dbReference>
<dbReference type="InterPro" id="IPR017932">
    <property type="entry name" value="GATase_2_dom"/>
</dbReference>
<feature type="domain" description="Glutamine amidotransferase type-2" evidence="10">
    <location>
        <begin position="1"/>
        <end position="217"/>
    </location>
</feature>
<proteinExistence type="inferred from homology"/>
<dbReference type="EC" id="6.3.5.4" evidence="3"/>
<comment type="pathway">
    <text evidence="1">Amino-acid biosynthesis; L-asparagine biosynthesis; L-asparagine from L-aspartate (L-Gln route): step 1/1.</text>
</comment>